<evidence type="ECO:0000313" key="3">
    <source>
        <dbReference type="Proteomes" id="UP000297391"/>
    </source>
</evidence>
<sequence>MLIPFLSSAARACSGVTGAGIVFTPVETGCFVFIGGDYALKFGLVQGLSLKNCASDSGNEGSVGNRLREERIRLSLSQEDLAQAGGVNRNTQGSYERGGRNPDTSYLAGVAALGVDTVYVISGQRLLSTGLNEIESRVVEQFRSIPDDDQRTIVRILRAMADDVARHPK</sequence>
<dbReference type="PROSITE" id="PS50943">
    <property type="entry name" value="HTH_CROC1"/>
    <property type="match status" value="1"/>
</dbReference>
<dbReference type="SMART" id="SM00530">
    <property type="entry name" value="HTH_XRE"/>
    <property type="match status" value="1"/>
</dbReference>
<reference evidence="2 3" key="1">
    <citation type="journal article" date="2019" name="Syst. Appl. Microbiol.">
        <title>New species of pathogenic Pseudomonas isolated from citrus in Tunisia: Proposal of Pseudomonas kairouanensis sp. nov. and Pseudomonas nabeulensis sp. nov.</title>
        <authorList>
            <person name="Oueslati M."/>
            <person name="Mulet M."/>
            <person name="Gomila M."/>
            <person name="Berge O."/>
            <person name="Hajlaoui M.R."/>
            <person name="Lalucat J."/>
            <person name="Sadfi-Zouaoui N."/>
            <person name="Garcia-Valdes E."/>
        </authorList>
    </citation>
    <scope>NUCLEOTIDE SEQUENCE [LARGE SCALE GENOMIC DNA]</scope>
    <source>
        <strain evidence="2 3">KC12</strain>
    </source>
</reference>
<dbReference type="EMBL" id="QUZU01000039">
    <property type="protein sequence ID" value="TFY85779.1"/>
    <property type="molecule type" value="Genomic_DNA"/>
</dbReference>
<dbReference type="SUPFAM" id="SSF47413">
    <property type="entry name" value="lambda repressor-like DNA-binding domains"/>
    <property type="match status" value="1"/>
</dbReference>
<evidence type="ECO:0000313" key="2">
    <source>
        <dbReference type="EMBL" id="TFY85779.1"/>
    </source>
</evidence>
<dbReference type="InterPro" id="IPR010982">
    <property type="entry name" value="Lambda_DNA-bd_dom_sf"/>
</dbReference>
<dbReference type="GO" id="GO:0003677">
    <property type="term" value="F:DNA binding"/>
    <property type="evidence" value="ECO:0007669"/>
    <property type="project" value="InterPro"/>
</dbReference>
<dbReference type="CDD" id="cd00093">
    <property type="entry name" value="HTH_XRE"/>
    <property type="match status" value="1"/>
</dbReference>
<gene>
    <name evidence="2" type="ORF">DYL59_24400</name>
</gene>
<comment type="caution">
    <text evidence="2">The sequence shown here is derived from an EMBL/GenBank/DDBJ whole genome shotgun (WGS) entry which is preliminary data.</text>
</comment>
<dbReference type="OrthoDB" id="3196789at2"/>
<feature type="domain" description="HTH cro/C1-type" evidence="1">
    <location>
        <begin position="67"/>
        <end position="120"/>
    </location>
</feature>
<dbReference type="Pfam" id="PF01381">
    <property type="entry name" value="HTH_3"/>
    <property type="match status" value="1"/>
</dbReference>
<proteinExistence type="predicted"/>
<name>A0A4Z0AHW4_9PSED</name>
<keyword evidence="3" id="KW-1185">Reference proteome</keyword>
<protein>
    <submittedName>
        <fullName evidence="2">XRE family transcriptional regulator</fullName>
    </submittedName>
</protein>
<evidence type="ECO:0000259" key="1">
    <source>
        <dbReference type="PROSITE" id="PS50943"/>
    </source>
</evidence>
<dbReference type="AlphaFoldDB" id="A0A4Z0AHW4"/>
<dbReference type="Proteomes" id="UP000297391">
    <property type="component" value="Unassembled WGS sequence"/>
</dbReference>
<dbReference type="InterPro" id="IPR001387">
    <property type="entry name" value="Cro/C1-type_HTH"/>
</dbReference>
<accession>A0A4Z0AHW4</accession>
<organism evidence="2 3">
    <name type="scientific">Pseudomonas kairouanensis</name>
    <dbReference type="NCBI Taxonomy" id="2293832"/>
    <lineage>
        <taxon>Bacteria</taxon>
        <taxon>Pseudomonadati</taxon>
        <taxon>Pseudomonadota</taxon>
        <taxon>Gammaproteobacteria</taxon>
        <taxon>Pseudomonadales</taxon>
        <taxon>Pseudomonadaceae</taxon>
        <taxon>Pseudomonas</taxon>
    </lineage>
</organism>
<dbReference type="Gene3D" id="1.10.260.40">
    <property type="entry name" value="lambda repressor-like DNA-binding domains"/>
    <property type="match status" value="1"/>
</dbReference>